<accession>A0ABY4X6Z4</accession>
<evidence type="ECO:0000256" key="1">
    <source>
        <dbReference type="SAM" id="MobiDB-lite"/>
    </source>
</evidence>
<evidence type="ECO:0000313" key="3">
    <source>
        <dbReference type="EMBL" id="USI72693.1"/>
    </source>
</evidence>
<evidence type="ECO:0000259" key="2">
    <source>
        <dbReference type="Pfam" id="PF04606"/>
    </source>
</evidence>
<feature type="domain" description="Zinc finger Ogr/Delta-type" evidence="2">
    <location>
        <begin position="13"/>
        <end position="57"/>
    </location>
</feature>
<feature type="region of interest" description="Disordered" evidence="1">
    <location>
        <begin position="73"/>
        <end position="111"/>
    </location>
</feature>
<organism evidence="3 4">
    <name type="scientific">Sphingomonas morindae</name>
    <dbReference type="NCBI Taxonomy" id="1541170"/>
    <lineage>
        <taxon>Bacteria</taxon>
        <taxon>Pseudomonadati</taxon>
        <taxon>Pseudomonadota</taxon>
        <taxon>Alphaproteobacteria</taxon>
        <taxon>Sphingomonadales</taxon>
        <taxon>Sphingomonadaceae</taxon>
        <taxon>Sphingomonas</taxon>
    </lineage>
</organism>
<evidence type="ECO:0000313" key="4">
    <source>
        <dbReference type="Proteomes" id="UP001056937"/>
    </source>
</evidence>
<reference evidence="3" key="1">
    <citation type="journal article" date="2022" name="Toxins">
        <title>Genomic Analysis of Sphingopyxis sp. USTB-05 for Biodegrading Cyanobacterial Hepatotoxins.</title>
        <authorList>
            <person name="Liu C."/>
            <person name="Xu Q."/>
            <person name="Zhao Z."/>
            <person name="Zhang H."/>
            <person name="Liu X."/>
            <person name="Yin C."/>
            <person name="Liu Y."/>
            <person name="Yan H."/>
        </authorList>
    </citation>
    <scope>NUCLEOTIDE SEQUENCE</scope>
    <source>
        <strain evidence="3">NBD5</strain>
    </source>
</reference>
<dbReference type="Pfam" id="PF04606">
    <property type="entry name" value="Ogr_Delta"/>
    <property type="match status" value="1"/>
</dbReference>
<sequence>MKRVIHRRLVMACPHCGTRALIRTSEQMTILCREIRFRCENDSCGHHFVAQLAIIHSVVASRTPNPEVRLPLGASGLRAARPRPANENALRPANDDHADAAPRADETIMSG</sequence>
<feature type="compositionally biased region" description="Low complexity" evidence="1">
    <location>
        <begin position="77"/>
        <end position="92"/>
    </location>
</feature>
<protein>
    <submittedName>
        <fullName evidence="3">Ogr/Delta-like zinc finger family protein</fullName>
    </submittedName>
</protein>
<dbReference type="Proteomes" id="UP001056937">
    <property type="component" value="Chromosome 1"/>
</dbReference>
<feature type="compositionally biased region" description="Basic and acidic residues" evidence="1">
    <location>
        <begin position="93"/>
        <end position="111"/>
    </location>
</feature>
<keyword evidence="4" id="KW-1185">Reference proteome</keyword>
<dbReference type="InterPro" id="IPR007684">
    <property type="entry name" value="Znf_Ogr/Delta"/>
</dbReference>
<name>A0ABY4X6Z4_9SPHN</name>
<gene>
    <name evidence="3" type="ORF">LHA26_15660</name>
</gene>
<dbReference type="EMBL" id="CP084930">
    <property type="protein sequence ID" value="USI72693.1"/>
    <property type="molecule type" value="Genomic_DNA"/>
</dbReference>
<dbReference type="RefSeq" id="WP_252166499.1">
    <property type="nucleotide sequence ID" value="NZ_CP084930.1"/>
</dbReference>
<proteinExistence type="predicted"/>